<dbReference type="GO" id="GO:0005524">
    <property type="term" value="F:ATP binding"/>
    <property type="evidence" value="ECO:0007669"/>
    <property type="project" value="UniProtKB-UniRule"/>
</dbReference>
<comment type="caution">
    <text evidence="12">The sequence shown here is derived from an EMBL/GenBank/DDBJ whole genome shotgun (WGS) entry which is preliminary data.</text>
</comment>
<evidence type="ECO:0000256" key="8">
    <source>
        <dbReference type="ARBA" id="ARBA00023146"/>
    </source>
</evidence>
<evidence type="ECO:0000256" key="4">
    <source>
        <dbReference type="ARBA" id="ARBA00022598"/>
    </source>
</evidence>
<comment type="similarity">
    <text evidence="2 10">Belongs to the class-II aminoacyl-tRNA synthetase family.</text>
</comment>
<keyword evidence="3 10" id="KW-0963">Cytoplasm</keyword>
<dbReference type="EMBL" id="NPMS01000001">
    <property type="protein sequence ID" value="OZU89942.1"/>
    <property type="molecule type" value="Genomic_DNA"/>
</dbReference>
<evidence type="ECO:0000256" key="2">
    <source>
        <dbReference type="ARBA" id="ARBA00008226"/>
    </source>
</evidence>
<dbReference type="GO" id="GO:0004820">
    <property type="term" value="F:glycine-tRNA ligase activity"/>
    <property type="evidence" value="ECO:0007669"/>
    <property type="project" value="UniProtKB-UniRule"/>
</dbReference>
<dbReference type="PANTHER" id="PTHR30075">
    <property type="entry name" value="GLYCYL-TRNA SYNTHETASE"/>
    <property type="match status" value="1"/>
</dbReference>
<dbReference type="Pfam" id="PF05746">
    <property type="entry name" value="DALR_1"/>
    <property type="match status" value="1"/>
</dbReference>
<dbReference type="GO" id="GO:0005829">
    <property type="term" value="C:cytosol"/>
    <property type="evidence" value="ECO:0007669"/>
    <property type="project" value="TreeGrafter"/>
</dbReference>
<dbReference type="InterPro" id="IPR006194">
    <property type="entry name" value="Gly-tRNA-synth_heterodimer"/>
</dbReference>
<feature type="domain" description="DALR anticodon binding" evidence="11">
    <location>
        <begin position="582"/>
        <end position="684"/>
    </location>
</feature>
<dbReference type="GO" id="GO:0006420">
    <property type="term" value="P:arginyl-tRNA aminoacylation"/>
    <property type="evidence" value="ECO:0007669"/>
    <property type="project" value="InterPro"/>
</dbReference>
<keyword evidence="5 10" id="KW-0547">Nucleotide-binding</keyword>
<dbReference type="NCBIfam" id="TIGR00211">
    <property type="entry name" value="glyS"/>
    <property type="match status" value="1"/>
</dbReference>
<evidence type="ECO:0000256" key="6">
    <source>
        <dbReference type="ARBA" id="ARBA00022840"/>
    </source>
</evidence>
<reference evidence="12 13" key="1">
    <citation type="submission" date="2017-08" db="EMBL/GenBank/DDBJ databases">
        <title>Virgibacillus indicus sp. nov. and Virgibacillus profoundi sp. nov, two moderately halophilic bacteria isolated from marine sediment by using the Microfluidic Streak Plate.</title>
        <authorList>
            <person name="Xu B."/>
            <person name="Hu B."/>
            <person name="Wang J."/>
            <person name="Zhu Y."/>
            <person name="Huang L."/>
            <person name="Du W."/>
            <person name="Huang Y."/>
        </authorList>
    </citation>
    <scope>NUCLEOTIDE SEQUENCE [LARGE SCALE GENOMIC DNA]</scope>
    <source>
        <strain evidence="12 13">IO3-P2-C2</strain>
    </source>
</reference>
<dbReference type="OrthoDB" id="9775440at2"/>
<proteinExistence type="inferred from homology"/>
<keyword evidence="8 10" id="KW-0030">Aminoacyl-tRNA synthetase</keyword>
<evidence type="ECO:0000256" key="7">
    <source>
        <dbReference type="ARBA" id="ARBA00022917"/>
    </source>
</evidence>
<evidence type="ECO:0000256" key="9">
    <source>
        <dbReference type="ARBA" id="ARBA00047937"/>
    </source>
</evidence>
<accession>A0A265ND25</accession>
<comment type="subcellular location">
    <subcellularLocation>
        <location evidence="1 10">Cytoplasm</location>
    </subcellularLocation>
</comment>
<dbReference type="Proteomes" id="UP000216498">
    <property type="component" value="Unassembled WGS sequence"/>
</dbReference>
<dbReference type="RefSeq" id="WP_094883542.1">
    <property type="nucleotide sequence ID" value="NZ_NPMS01000001.1"/>
</dbReference>
<dbReference type="HAMAP" id="MF_00255">
    <property type="entry name" value="Gly_tRNA_synth_beta"/>
    <property type="match status" value="1"/>
</dbReference>
<name>A0A265ND25_9BACI</name>
<dbReference type="SUPFAM" id="SSF47323">
    <property type="entry name" value="Anticodon-binding domain of a subclass of class I aminoacyl-tRNA synthetases"/>
    <property type="match status" value="1"/>
</dbReference>
<dbReference type="InterPro" id="IPR009080">
    <property type="entry name" value="tRNAsynth_Ia_anticodon-bd"/>
</dbReference>
<dbReference type="GO" id="GO:0004814">
    <property type="term" value="F:arginine-tRNA ligase activity"/>
    <property type="evidence" value="ECO:0007669"/>
    <property type="project" value="InterPro"/>
</dbReference>
<keyword evidence="7 10" id="KW-0648">Protein biosynthesis</keyword>
<dbReference type="PANTHER" id="PTHR30075:SF2">
    <property type="entry name" value="GLYCINE--TRNA LIGASE, CHLOROPLASTIC_MITOCHONDRIAL 2"/>
    <property type="match status" value="1"/>
</dbReference>
<dbReference type="EC" id="6.1.1.14" evidence="10"/>
<evidence type="ECO:0000256" key="1">
    <source>
        <dbReference type="ARBA" id="ARBA00004496"/>
    </source>
</evidence>
<keyword evidence="4 10" id="KW-0436">Ligase</keyword>
<dbReference type="InterPro" id="IPR008909">
    <property type="entry name" value="DALR_anticod-bd"/>
</dbReference>
<dbReference type="PROSITE" id="PS50861">
    <property type="entry name" value="AA_TRNA_LIGASE_II_GLYAB"/>
    <property type="match status" value="1"/>
</dbReference>
<evidence type="ECO:0000313" key="12">
    <source>
        <dbReference type="EMBL" id="OZU89942.1"/>
    </source>
</evidence>
<dbReference type="PRINTS" id="PR01045">
    <property type="entry name" value="TRNASYNTHGB"/>
</dbReference>
<dbReference type="SUPFAM" id="SSF109604">
    <property type="entry name" value="HD-domain/PDEase-like"/>
    <property type="match status" value="1"/>
</dbReference>
<organism evidence="12 13">
    <name type="scientific">Virgibacillus indicus</name>
    <dbReference type="NCBI Taxonomy" id="2024554"/>
    <lineage>
        <taxon>Bacteria</taxon>
        <taxon>Bacillati</taxon>
        <taxon>Bacillota</taxon>
        <taxon>Bacilli</taxon>
        <taxon>Bacillales</taxon>
        <taxon>Bacillaceae</taxon>
        <taxon>Virgibacillus</taxon>
    </lineage>
</organism>
<dbReference type="GO" id="GO:0006426">
    <property type="term" value="P:glycyl-tRNA aminoacylation"/>
    <property type="evidence" value="ECO:0007669"/>
    <property type="project" value="UniProtKB-UniRule"/>
</dbReference>
<comment type="subunit">
    <text evidence="10">Tetramer of two alpha and two beta subunits.</text>
</comment>
<protein>
    <recommendedName>
        <fullName evidence="10">Glycine--tRNA ligase beta subunit</fullName>
        <ecNumber evidence="10">6.1.1.14</ecNumber>
    </recommendedName>
    <alternativeName>
        <fullName evidence="10">Glycyl-tRNA synthetase beta subunit</fullName>
        <shortName evidence="10">GlyRS</shortName>
    </alternativeName>
</protein>
<sequence>MAKDVLFEIGLEELPARFIDSAQSQLAEHTQIWLKDLRLSYNKITAFSTPRRLAVLITGLAEKQETVEEEAKGPSEKIANDSEGNWSKAAIGFTRGQGKTVDDIYTKEVKGTSYIFVKKHLEGKPAAELLPGFHEIVESIQFGKNMRWAEQKLRYARPIRWLVGLYGNEIIPFKIAGVKSGNLTFGHRFLGDEITLDDPVKYQEALRENFVIADPKEREKLILEGIRQLEKQENCKVPIDQELLDEVRNLVEFPTVFEGTFEEHFLKLPQEVLITSMKEHQRYFPVKSVKGDLLPRFVGVKNGDSHAIEKVIKGNEKVIHARLSDAVFFYEEDQKKSLNHYLEKLDRVIFQEKLGTVSDKVTRVVHLTRQLTELLELDKDTAVIAERTAEISKFDLMTNMVNEFTELQGVIGEKYALNFGEDKAVAIAVREHYLPKQANGELPQTSAGAIVSIADKLDTIAGCITAGLIPTGSQDPYGLRRQTSGILRIMADRQWRISIEALLKLTHSLYPSLEAEKQSDGQTGKELQEFFTVRASYLLKEMGIEQDVIQAVLSREIGIINYSFDKAKVLSEKRNDEQFKYIQEALVRVLNLANKTDLFEVEPAYFETASEKNLYDKFHSVSVDFKAADEDKDAELALSKLGELAEYIHEFFDNNMVMAEDKRLRNNRLSLVNNIARLISDYADLSTIEWKQHF</sequence>
<evidence type="ECO:0000256" key="3">
    <source>
        <dbReference type="ARBA" id="ARBA00022490"/>
    </source>
</evidence>
<comment type="catalytic activity">
    <reaction evidence="9 10">
        <text>tRNA(Gly) + glycine + ATP = glycyl-tRNA(Gly) + AMP + diphosphate</text>
        <dbReference type="Rhea" id="RHEA:16013"/>
        <dbReference type="Rhea" id="RHEA-COMP:9664"/>
        <dbReference type="Rhea" id="RHEA-COMP:9683"/>
        <dbReference type="ChEBI" id="CHEBI:30616"/>
        <dbReference type="ChEBI" id="CHEBI:33019"/>
        <dbReference type="ChEBI" id="CHEBI:57305"/>
        <dbReference type="ChEBI" id="CHEBI:78442"/>
        <dbReference type="ChEBI" id="CHEBI:78522"/>
        <dbReference type="ChEBI" id="CHEBI:456215"/>
        <dbReference type="EC" id="6.1.1.14"/>
    </reaction>
</comment>
<keyword evidence="13" id="KW-1185">Reference proteome</keyword>
<evidence type="ECO:0000259" key="11">
    <source>
        <dbReference type="Pfam" id="PF05746"/>
    </source>
</evidence>
<evidence type="ECO:0000313" key="13">
    <source>
        <dbReference type="Proteomes" id="UP000216498"/>
    </source>
</evidence>
<dbReference type="AlphaFoldDB" id="A0A265ND25"/>
<dbReference type="Pfam" id="PF02092">
    <property type="entry name" value="tRNA_synt_2f"/>
    <property type="match status" value="1"/>
</dbReference>
<keyword evidence="6 10" id="KW-0067">ATP-binding</keyword>
<evidence type="ECO:0000256" key="10">
    <source>
        <dbReference type="HAMAP-Rule" id="MF_00255"/>
    </source>
</evidence>
<evidence type="ECO:0000256" key="5">
    <source>
        <dbReference type="ARBA" id="ARBA00022741"/>
    </source>
</evidence>
<gene>
    <name evidence="10" type="primary">glyS</name>
    <name evidence="12" type="ORF">CIL03_02030</name>
</gene>
<dbReference type="InterPro" id="IPR015944">
    <property type="entry name" value="Gly-tRNA-synth_bsu"/>
</dbReference>